<dbReference type="InterPro" id="IPR028019">
    <property type="entry name" value="DUF4508"/>
</dbReference>
<dbReference type="Pfam" id="PF14969">
    <property type="entry name" value="DUF4508"/>
    <property type="match status" value="1"/>
</dbReference>
<evidence type="ECO:0000313" key="1">
    <source>
        <dbReference type="EMBL" id="KAG5673684.1"/>
    </source>
</evidence>
<name>A0A9J6BUW2_POLVA</name>
<dbReference type="PANTHER" id="PTHR16260">
    <property type="entry name" value="SIMILAR TO 1700123O20RIK PROTEIN"/>
    <property type="match status" value="1"/>
</dbReference>
<sequence length="136" mass="16365">MNHSHLSPEAEFRYFLTWFREFSEYEKSDFMNILIQWLLKTNEAHLNGIESNCSKPTIFHCRMKLFREWSSKWNDQLRSKFIEKLNELDPDFVLKMNEMLEAKLEQPEENENVEVAVKDDIEKIENGLTEMSVNEE</sequence>
<reference evidence="1" key="1">
    <citation type="submission" date="2021-03" db="EMBL/GenBank/DDBJ databases">
        <title>Chromosome level genome of the anhydrobiotic midge Polypedilum vanderplanki.</title>
        <authorList>
            <person name="Yoshida Y."/>
            <person name="Kikawada T."/>
            <person name="Gusev O."/>
        </authorList>
    </citation>
    <scope>NUCLEOTIDE SEQUENCE</scope>
    <source>
        <strain evidence="1">NIAS01</strain>
        <tissue evidence="1">Whole body or cell culture</tissue>
    </source>
</reference>
<accession>A0A9J6BUW2</accession>
<dbReference type="Proteomes" id="UP001107558">
    <property type="component" value="Chromosome 3"/>
</dbReference>
<gene>
    <name evidence="1" type="ORF">PVAND_003709</name>
</gene>
<protein>
    <submittedName>
        <fullName evidence="1">Uncharacterized protein</fullName>
    </submittedName>
</protein>
<keyword evidence="2" id="KW-1185">Reference proteome</keyword>
<comment type="caution">
    <text evidence="1">The sequence shown here is derived from an EMBL/GenBank/DDBJ whole genome shotgun (WGS) entry which is preliminary data.</text>
</comment>
<dbReference type="AlphaFoldDB" id="A0A9J6BUW2"/>
<proteinExistence type="predicted"/>
<organism evidence="1 2">
    <name type="scientific">Polypedilum vanderplanki</name>
    <name type="common">Sleeping chironomid midge</name>
    <dbReference type="NCBI Taxonomy" id="319348"/>
    <lineage>
        <taxon>Eukaryota</taxon>
        <taxon>Metazoa</taxon>
        <taxon>Ecdysozoa</taxon>
        <taxon>Arthropoda</taxon>
        <taxon>Hexapoda</taxon>
        <taxon>Insecta</taxon>
        <taxon>Pterygota</taxon>
        <taxon>Neoptera</taxon>
        <taxon>Endopterygota</taxon>
        <taxon>Diptera</taxon>
        <taxon>Nematocera</taxon>
        <taxon>Chironomoidea</taxon>
        <taxon>Chironomidae</taxon>
        <taxon>Chironominae</taxon>
        <taxon>Polypedilum</taxon>
        <taxon>Polypedilum</taxon>
    </lineage>
</organism>
<evidence type="ECO:0000313" key="2">
    <source>
        <dbReference type="Proteomes" id="UP001107558"/>
    </source>
</evidence>
<dbReference type="OrthoDB" id="6514241at2759"/>
<dbReference type="PANTHER" id="PTHR16260:SF3">
    <property type="entry name" value="CHROMOSOME 14 OPEN READING FRAME 119-LIKE-RELATED"/>
    <property type="match status" value="1"/>
</dbReference>
<dbReference type="EMBL" id="JADBJN010000003">
    <property type="protein sequence ID" value="KAG5673684.1"/>
    <property type="molecule type" value="Genomic_DNA"/>
</dbReference>